<dbReference type="Proteomes" id="UP000289856">
    <property type="component" value="Chromosome"/>
</dbReference>
<protein>
    <recommendedName>
        <fullName evidence="1">Abortive phage infection protein C-terminal domain-containing protein</fullName>
    </recommendedName>
</protein>
<dbReference type="KEGG" id="cohn:KCTCHS21_60860"/>
<keyword evidence="3" id="KW-1185">Reference proteome</keyword>
<dbReference type="Pfam" id="PF10592">
    <property type="entry name" value="AIPR"/>
    <property type="match status" value="1"/>
</dbReference>
<dbReference type="InterPro" id="IPR018891">
    <property type="entry name" value="AIPR_C"/>
</dbReference>
<proteinExistence type="predicted"/>
<name>A0A3T1DEY7_9BACL</name>
<reference evidence="2 3" key="1">
    <citation type="submission" date="2019-01" db="EMBL/GenBank/DDBJ databases">
        <title>Complete genome sequence of Cohnella hallensis HS21 isolated from Korean fir (Abies koreana) rhizospheric soil.</title>
        <authorList>
            <person name="Jiang L."/>
            <person name="Kang S.W."/>
            <person name="Kim S."/>
            <person name="Jung J."/>
            <person name="Kim C.Y."/>
            <person name="Kim D.H."/>
            <person name="Kim S.W."/>
            <person name="Lee J."/>
        </authorList>
    </citation>
    <scope>NUCLEOTIDE SEQUENCE [LARGE SCALE GENOMIC DNA]</scope>
    <source>
        <strain evidence="2 3">HS21</strain>
    </source>
</reference>
<dbReference type="OrthoDB" id="9806213at2"/>
<gene>
    <name evidence="2" type="ORF">KCTCHS21_60860</name>
</gene>
<dbReference type="RefSeq" id="WP_157994159.1">
    <property type="nucleotide sequence ID" value="NZ_AP019400.1"/>
</dbReference>
<evidence type="ECO:0000259" key="1">
    <source>
        <dbReference type="Pfam" id="PF10592"/>
    </source>
</evidence>
<organism evidence="2 3">
    <name type="scientific">Cohnella abietis</name>
    <dbReference type="NCBI Taxonomy" id="2507935"/>
    <lineage>
        <taxon>Bacteria</taxon>
        <taxon>Bacillati</taxon>
        <taxon>Bacillota</taxon>
        <taxon>Bacilli</taxon>
        <taxon>Bacillales</taxon>
        <taxon>Paenibacillaceae</taxon>
        <taxon>Cohnella</taxon>
    </lineage>
</organism>
<dbReference type="AlphaFoldDB" id="A0A3T1DEY7"/>
<dbReference type="EMBL" id="AP019400">
    <property type="protein sequence ID" value="BBI36687.1"/>
    <property type="molecule type" value="Genomic_DNA"/>
</dbReference>
<accession>A0A3T1DEY7</accession>
<sequence length="570" mass="65535">MDRITKSLIDDFSKVMELETKDQSKLFEMFSTYSILSKHHSEKFELDDVVGGEGGDCGIDGLAIIFSGVLVNTLEEIDDILERSGIISEVNIILVQSKTSASFDGGEMRTFGDGVVDFFSESPTLVRNDFIQKKALLVEKIISIAAKVKKITCKMFYVTTGKWLDDQNLLSRISKIKEAVENLSLFKEISFSPLGAKEIQKYYRETQERVSATIKFQNKVLIPDIDGVQESYIGTLELKEFLNLIIDDLGNIKRGIFYDNVRDFQGENDVNLSIEKTLRSSKSGRLAVLNNGITIVTKTLTVARNDFSLEDYQIVNGCQTSHVIYNNRDIVDQDVSLPIKIIVPANDEVINDIIIANNSQTEVKKEELMALSDFQKNLELFYNTIDDPKKRLFYERRSKQYDADPGIERVRIVTISSQVRSFASMFLDKPHLASRFYGQLLEELRDIAFLEDHELLPYYTSSYALYKLEFYFRNKNLDSKYRKFKYHILMMLKNYTNNEKVPQFNSKKINKYSDEINKILYNGNLLDIFKELTAVIEEVVEDISDTETTKRISLNKELVDKLQELKKETV</sequence>
<evidence type="ECO:0000313" key="3">
    <source>
        <dbReference type="Proteomes" id="UP000289856"/>
    </source>
</evidence>
<evidence type="ECO:0000313" key="2">
    <source>
        <dbReference type="EMBL" id="BBI36687.1"/>
    </source>
</evidence>
<feature type="domain" description="Abortive phage infection protein C-terminal" evidence="1">
    <location>
        <begin position="257"/>
        <end position="531"/>
    </location>
</feature>